<protein>
    <submittedName>
        <fullName evidence="1">Jg10961 protein</fullName>
    </submittedName>
</protein>
<name>A0A8S4S648_9NEOP</name>
<gene>
    <name evidence="1" type="primary">jg10961</name>
    <name evidence="1" type="ORF">PAEG_LOCUS22994</name>
</gene>
<evidence type="ECO:0000313" key="2">
    <source>
        <dbReference type="Proteomes" id="UP000838756"/>
    </source>
</evidence>
<evidence type="ECO:0000313" key="1">
    <source>
        <dbReference type="EMBL" id="CAH2256729.1"/>
    </source>
</evidence>
<dbReference type="Proteomes" id="UP000838756">
    <property type="component" value="Unassembled WGS sequence"/>
</dbReference>
<reference evidence="1" key="1">
    <citation type="submission" date="2022-03" db="EMBL/GenBank/DDBJ databases">
        <authorList>
            <person name="Lindestad O."/>
        </authorList>
    </citation>
    <scope>NUCLEOTIDE SEQUENCE</scope>
</reference>
<dbReference type="AlphaFoldDB" id="A0A8S4S648"/>
<dbReference type="EMBL" id="CAKXAJ010026113">
    <property type="protein sequence ID" value="CAH2256729.1"/>
    <property type="molecule type" value="Genomic_DNA"/>
</dbReference>
<proteinExistence type="predicted"/>
<comment type="caution">
    <text evidence="1">The sequence shown here is derived from an EMBL/GenBank/DDBJ whole genome shotgun (WGS) entry which is preliminary data.</text>
</comment>
<dbReference type="OrthoDB" id="2333384at2759"/>
<keyword evidence="2" id="KW-1185">Reference proteome</keyword>
<accession>A0A8S4S648</accession>
<sequence>MIDYLLNYVRSPKDVLNESRELSWLATHQKTVRNFNILFQFIIEPKSLEKEVKLQLPILLGTYPFRDADAEAHPPTHYPTTLPIFRPWLHDKQKE</sequence>
<organism evidence="1 2">
    <name type="scientific">Pararge aegeria aegeria</name>
    <dbReference type="NCBI Taxonomy" id="348720"/>
    <lineage>
        <taxon>Eukaryota</taxon>
        <taxon>Metazoa</taxon>
        <taxon>Ecdysozoa</taxon>
        <taxon>Arthropoda</taxon>
        <taxon>Hexapoda</taxon>
        <taxon>Insecta</taxon>
        <taxon>Pterygota</taxon>
        <taxon>Neoptera</taxon>
        <taxon>Endopterygota</taxon>
        <taxon>Lepidoptera</taxon>
        <taxon>Glossata</taxon>
        <taxon>Ditrysia</taxon>
        <taxon>Papilionoidea</taxon>
        <taxon>Nymphalidae</taxon>
        <taxon>Satyrinae</taxon>
        <taxon>Satyrini</taxon>
        <taxon>Parargina</taxon>
        <taxon>Pararge</taxon>
    </lineage>
</organism>